<dbReference type="Gene3D" id="1.10.10.10">
    <property type="entry name" value="Winged helix-like DNA-binding domain superfamily/Winged helix DNA-binding domain"/>
    <property type="match status" value="1"/>
</dbReference>
<name>A0A1I7NPP6_9HYPH</name>
<reference evidence="1 2" key="1">
    <citation type="submission" date="2016-10" db="EMBL/GenBank/DDBJ databases">
        <authorList>
            <person name="de Groot N.N."/>
        </authorList>
    </citation>
    <scope>NUCLEOTIDE SEQUENCE [LARGE SCALE GENOMIC DNA]</scope>
    <source>
        <strain evidence="1 2">IPL20</strain>
    </source>
</reference>
<dbReference type="OrthoDB" id="9800506at2"/>
<keyword evidence="2" id="KW-1185">Reference proteome</keyword>
<gene>
    <name evidence="1" type="ORF">SAMN05216456_2585</name>
</gene>
<dbReference type="PANTHER" id="PTHR33221">
    <property type="entry name" value="WINGED HELIX-TURN-HELIX TRANSCRIPTIONAL REGULATOR, RRF2 FAMILY"/>
    <property type="match status" value="1"/>
</dbReference>
<evidence type="ECO:0000313" key="1">
    <source>
        <dbReference type="EMBL" id="SFV36593.1"/>
    </source>
</evidence>
<accession>A0A1I7NPP6</accession>
<dbReference type="SUPFAM" id="SSF46785">
    <property type="entry name" value="Winged helix' DNA-binding domain"/>
    <property type="match status" value="1"/>
</dbReference>
<dbReference type="STRING" id="429728.SAMN05216456_2585"/>
<evidence type="ECO:0000313" key="2">
    <source>
        <dbReference type="Proteomes" id="UP000199074"/>
    </source>
</evidence>
<dbReference type="GO" id="GO:0005829">
    <property type="term" value="C:cytosol"/>
    <property type="evidence" value="ECO:0007669"/>
    <property type="project" value="TreeGrafter"/>
</dbReference>
<sequence length="155" mass="16385">MNRDSRLSGILHVLLHMAQAPGPVTSEVLGQAMSTNPAVIRRIMAGLRKAGYVRSGKGHGGGWTLSCALEDVTLLDIYKALGEPTLLAIGLRNDDSRCLVEQSVNAALSASFAEAEALLLARFGEVTLADLNKTFASGYDGRIGLLAAHAGHEHH</sequence>
<dbReference type="InterPro" id="IPR000944">
    <property type="entry name" value="Tscrpt_reg_Rrf2"/>
</dbReference>
<organism evidence="1 2">
    <name type="scientific">Devosia crocina</name>
    <dbReference type="NCBI Taxonomy" id="429728"/>
    <lineage>
        <taxon>Bacteria</taxon>
        <taxon>Pseudomonadati</taxon>
        <taxon>Pseudomonadota</taxon>
        <taxon>Alphaproteobacteria</taxon>
        <taxon>Hyphomicrobiales</taxon>
        <taxon>Devosiaceae</taxon>
        <taxon>Devosia</taxon>
    </lineage>
</organism>
<dbReference type="Pfam" id="PF02082">
    <property type="entry name" value="Rrf2"/>
    <property type="match status" value="1"/>
</dbReference>
<dbReference type="RefSeq" id="WP_092425162.1">
    <property type="nucleotide sequence ID" value="NZ_FPCK01000002.1"/>
</dbReference>
<protein>
    <submittedName>
        <fullName evidence="1">Rrf2 family protein</fullName>
    </submittedName>
</protein>
<dbReference type="InterPro" id="IPR036388">
    <property type="entry name" value="WH-like_DNA-bd_sf"/>
</dbReference>
<dbReference type="PROSITE" id="PS51197">
    <property type="entry name" value="HTH_RRF2_2"/>
    <property type="match status" value="1"/>
</dbReference>
<dbReference type="InterPro" id="IPR036390">
    <property type="entry name" value="WH_DNA-bd_sf"/>
</dbReference>
<dbReference type="PANTHER" id="PTHR33221:SF15">
    <property type="entry name" value="HTH-TYPE TRANSCRIPTIONAL REGULATOR YWGB-RELATED"/>
    <property type="match status" value="1"/>
</dbReference>
<dbReference type="EMBL" id="FPCK01000002">
    <property type="protein sequence ID" value="SFV36593.1"/>
    <property type="molecule type" value="Genomic_DNA"/>
</dbReference>
<proteinExistence type="predicted"/>
<dbReference type="AlphaFoldDB" id="A0A1I7NPP6"/>
<dbReference type="GO" id="GO:0003700">
    <property type="term" value="F:DNA-binding transcription factor activity"/>
    <property type="evidence" value="ECO:0007669"/>
    <property type="project" value="TreeGrafter"/>
</dbReference>
<dbReference type="Proteomes" id="UP000199074">
    <property type="component" value="Unassembled WGS sequence"/>
</dbReference>